<dbReference type="InterPro" id="IPR023907">
    <property type="entry name" value="Non-F420_Flavin_OxRdtase"/>
</dbReference>
<feature type="domain" description="Luciferase-like" evidence="2">
    <location>
        <begin position="8"/>
        <end position="293"/>
    </location>
</feature>
<evidence type="ECO:0000256" key="1">
    <source>
        <dbReference type="ARBA" id="ARBA00023002"/>
    </source>
</evidence>
<dbReference type="NCBIfam" id="TIGR03885">
    <property type="entry name" value="flavin_revert"/>
    <property type="match status" value="1"/>
</dbReference>
<evidence type="ECO:0000313" key="3">
    <source>
        <dbReference type="EMBL" id="CAA9310616.1"/>
    </source>
</evidence>
<dbReference type="Gene3D" id="3.20.20.30">
    <property type="entry name" value="Luciferase-like domain"/>
    <property type="match status" value="1"/>
</dbReference>
<dbReference type="EMBL" id="CADCTV010000239">
    <property type="protein sequence ID" value="CAA9310616.1"/>
    <property type="molecule type" value="Genomic_DNA"/>
</dbReference>
<dbReference type="InterPro" id="IPR019945">
    <property type="entry name" value="F420_G6P_DH-rel"/>
</dbReference>
<gene>
    <name evidence="3" type="ORF">AVDCRST_MAG89-1089</name>
</gene>
<dbReference type="SUPFAM" id="SSF51679">
    <property type="entry name" value="Bacterial luciferase-like"/>
    <property type="match status" value="1"/>
</dbReference>
<dbReference type="PANTHER" id="PTHR43244:SF1">
    <property type="entry name" value="5,10-METHYLENETETRAHYDROMETHANOPTERIN REDUCTASE"/>
    <property type="match status" value="1"/>
</dbReference>
<sequence>MARIGYHASHEQYAPSRLLSYVRQAEEAGFQSGMSSDHFHPWGEGQGHSGFAWSWLGAALQATSLSFGVVTVPGGWRYNPAIVAQASATLAEMFPGRFWIAPGSGEQLNEGIVGERWPPKAERNARLREAIDVVRALWAGETVTHRGLVVVEEAKLYSRPKEPPKIIGPALSPETAEWMGGWADGLVTVVGPRESMQKMIDAFRRGGGEGKPIFLQAQLSFARTEEEATRGAWEQWKTVKLPSPVLSDLRLPSQFDAAGESVRPEDMKEKMRVSADVEQHLAWLAEDVEMGFEEINLHCVHREQQERFIEVFGERVLPQLATSAKGR</sequence>
<evidence type="ECO:0000259" key="2">
    <source>
        <dbReference type="Pfam" id="PF00296"/>
    </source>
</evidence>
<dbReference type="InterPro" id="IPR036661">
    <property type="entry name" value="Luciferase-like_sf"/>
</dbReference>
<dbReference type="AlphaFoldDB" id="A0A6J4KPL6"/>
<accession>A0A6J4KPL6</accession>
<dbReference type="CDD" id="cd01097">
    <property type="entry name" value="Tetrahydromethanopterin_reductase"/>
    <property type="match status" value="1"/>
</dbReference>
<dbReference type="InterPro" id="IPR050564">
    <property type="entry name" value="F420-G6PD/mer"/>
</dbReference>
<dbReference type="InterPro" id="IPR011251">
    <property type="entry name" value="Luciferase-like_dom"/>
</dbReference>
<organism evidence="3">
    <name type="scientific">uncultured Gemmatimonadota bacterium</name>
    <dbReference type="NCBI Taxonomy" id="203437"/>
    <lineage>
        <taxon>Bacteria</taxon>
        <taxon>Pseudomonadati</taxon>
        <taxon>Gemmatimonadota</taxon>
        <taxon>environmental samples</taxon>
    </lineage>
</organism>
<dbReference type="Pfam" id="PF00296">
    <property type="entry name" value="Bac_luciferase"/>
    <property type="match status" value="1"/>
</dbReference>
<keyword evidence="1" id="KW-0560">Oxidoreductase</keyword>
<dbReference type="PANTHER" id="PTHR43244">
    <property type="match status" value="1"/>
</dbReference>
<proteinExistence type="predicted"/>
<dbReference type="NCBIfam" id="TIGR03557">
    <property type="entry name" value="F420_G6P_family"/>
    <property type="match status" value="1"/>
</dbReference>
<reference evidence="3" key="1">
    <citation type="submission" date="2020-02" db="EMBL/GenBank/DDBJ databases">
        <authorList>
            <person name="Meier V. D."/>
        </authorList>
    </citation>
    <scope>NUCLEOTIDE SEQUENCE</scope>
    <source>
        <strain evidence="3">AVDCRST_MAG89</strain>
    </source>
</reference>
<protein>
    <submittedName>
        <fullName evidence="3">Similar to F420-dependent glucose-6-phosphate dehydrogenase, Mext_1273 family</fullName>
    </submittedName>
</protein>
<dbReference type="GO" id="GO:0016705">
    <property type="term" value="F:oxidoreductase activity, acting on paired donors, with incorporation or reduction of molecular oxygen"/>
    <property type="evidence" value="ECO:0007669"/>
    <property type="project" value="InterPro"/>
</dbReference>
<name>A0A6J4KPL6_9BACT</name>